<evidence type="ECO:0000256" key="1">
    <source>
        <dbReference type="ARBA" id="ARBA00023242"/>
    </source>
</evidence>
<feature type="compositionally biased region" description="Basic and acidic residues" evidence="2">
    <location>
        <begin position="19"/>
        <end position="36"/>
    </location>
</feature>
<feature type="compositionally biased region" description="Polar residues" evidence="2">
    <location>
        <begin position="158"/>
        <end position="168"/>
    </location>
</feature>
<sequence>MNPYPPRYDDNWVLKELNRASDERSTTATESAHEDNPFEDPSIAPSAFSEVSSYFLDRDTEIRKLLRSDAPLNSVLPGPHPADIAGMVDGYLNPEQYPTSADLDNDVSMGDAQDAADNVDNHCPSTWPSSEIPFRPSTSGSNGLLAPPSSHTRRSGGRNRNATLNWNPGTEPGHRTPAVVPEQDYFLVPSIAPSTVNQSFASGFNEDAQMTVAPAIPIINEPLPFTLPETQNILDLDPQPHMSANLDDDLLSLDTQSVNGHELISDVSSNASVRSRKLKDREKTKRVRKKGACSACRIQRIVCDSGDECEHCRDFCTENHCPFVPCIRKKLSEILGGASERWASKDMCGWYESLPKGPTRPGSSDHVVEIRRSPNFNRESLEVTCREVMFQSSEPVSCYPIYLPITDKSPSNETICAWSERDILLEHRTTFGGRIEQCLVSYKRVFHKTYVSNGRLSSPAQKEAVQLHRLMENVCNMTCMVKIWAYEVRNMFFTGGMPFSQQLLPVQLHFHLRAGKAISSTERELLGGLDAFLGPPTTLKQETSGTRSAFTVALWLSMWQVILVYQEVLGQLSSADVMTESAERRSFKRLTEDLFEGVVVMYSNRFRTSAIVKRVLDAMDDLEVFGNSDVALSAFKDAWNSRNDFYNEIERNPLPNRQVTLLRTCVIAREEAIFNKRNGIDAIQRQKYGRRL</sequence>
<accession>A0AAE0MX62</accession>
<dbReference type="Proteomes" id="UP001278500">
    <property type="component" value="Unassembled WGS sequence"/>
</dbReference>
<dbReference type="InterPro" id="IPR001138">
    <property type="entry name" value="Zn2Cys6_DnaBD"/>
</dbReference>
<dbReference type="EMBL" id="JAUEPP010000001">
    <property type="protein sequence ID" value="KAK3356254.1"/>
    <property type="molecule type" value="Genomic_DNA"/>
</dbReference>
<evidence type="ECO:0000313" key="5">
    <source>
        <dbReference type="Proteomes" id="UP001278500"/>
    </source>
</evidence>
<dbReference type="AlphaFoldDB" id="A0AAE0MX62"/>
<dbReference type="GO" id="GO:0000981">
    <property type="term" value="F:DNA-binding transcription factor activity, RNA polymerase II-specific"/>
    <property type="evidence" value="ECO:0007669"/>
    <property type="project" value="InterPro"/>
</dbReference>
<reference evidence="4" key="2">
    <citation type="submission" date="2023-06" db="EMBL/GenBank/DDBJ databases">
        <authorList>
            <consortium name="Lawrence Berkeley National Laboratory"/>
            <person name="Haridas S."/>
            <person name="Hensen N."/>
            <person name="Bonometti L."/>
            <person name="Westerberg I."/>
            <person name="Brannstrom I.O."/>
            <person name="Guillou S."/>
            <person name="Cros-Aarteil S."/>
            <person name="Calhoun S."/>
            <person name="Kuo A."/>
            <person name="Mondo S."/>
            <person name="Pangilinan J."/>
            <person name="Riley R."/>
            <person name="Labutti K."/>
            <person name="Andreopoulos B."/>
            <person name="Lipzen A."/>
            <person name="Chen C."/>
            <person name="Yanf M."/>
            <person name="Daum C."/>
            <person name="Ng V."/>
            <person name="Clum A."/>
            <person name="Steindorff A."/>
            <person name="Ohm R."/>
            <person name="Martin F."/>
            <person name="Silar P."/>
            <person name="Natvig D."/>
            <person name="Lalanne C."/>
            <person name="Gautier V."/>
            <person name="Ament-Velasquez S.L."/>
            <person name="Kruys A."/>
            <person name="Hutchinson M.I."/>
            <person name="Powell A.J."/>
            <person name="Barry K."/>
            <person name="Miller A.N."/>
            <person name="Grigoriev I.V."/>
            <person name="Debuchy R."/>
            <person name="Gladieux P."/>
            <person name="Thoren M.H."/>
            <person name="Johannesson H."/>
        </authorList>
    </citation>
    <scope>NUCLEOTIDE SEQUENCE</scope>
    <source>
        <strain evidence="4">CBS 560.94</strain>
    </source>
</reference>
<comment type="caution">
    <text evidence="4">The sequence shown here is derived from an EMBL/GenBank/DDBJ whole genome shotgun (WGS) entry which is preliminary data.</text>
</comment>
<dbReference type="RefSeq" id="XP_062687631.1">
    <property type="nucleotide sequence ID" value="XM_062831332.1"/>
</dbReference>
<keyword evidence="5" id="KW-1185">Reference proteome</keyword>
<feature type="region of interest" description="Disordered" evidence="2">
    <location>
        <begin position="19"/>
        <end position="44"/>
    </location>
</feature>
<feature type="region of interest" description="Disordered" evidence="2">
    <location>
        <begin position="86"/>
        <end position="172"/>
    </location>
</feature>
<evidence type="ECO:0000256" key="2">
    <source>
        <dbReference type="SAM" id="MobiDB-lite"/>
    </source>
</evidence>
<proteinExistence type="predicted"/>
<dbReference type="PROSITE" id="PS00463">
    <property type="entry name" value="ZN2_CY6_FUNGAL_1"/>
    <property type="match status" value="1"/>
</dbReference>
<gene>
    <name evidence="4" type="ORF">B0H65DRAFT_72519</name>
</gene>
<dbReference type="GeneID" id="87868486"/>
<dbReference type="GO" id="GO:0008270">
    <property type="term" value="F:zinc ion binding"/>
    <property type="evidence" value="ECO:0007669"/>
    <property type="project" value="InterPro"/>
</dbReference>
<protein>
    <recommendedName>
        <fullName evidence="3">Zn(2)-C6 fungal-type domain-containing protein</fullName>
    </recommendedName>
</protein>
<evidence type="ECO:0000313" key="4">
    <source>
        <dbReference type="EMBL" id="KAK3356254.1"/>
    </source>
</evidence>
<feature type="domain" description="Zn(2)-C6 fungal-type" evidence="3">
    <location>
        <begin position="292"/>
        <end position="321"/>
    </location>
</feature>
<evidence type="ECO:0000259" key="3">
    <source>
        <dbReference type="PROSITE" id="PS00463"/>
    </source>
</evidence>
<reference evidence="4" key="1">
    <citation type="journal article" date="2023" name="Mol. Phylogenet. Evol.">
        <title>Genome-scale phylogeny and comparative genomics of the fungal order Sordariales.</title>
        <authorList>
            <person name="Hensen N."/>
            <person name="Bonometti L."/>
            <person name="Westerberg I."/>
            <person name="Brannstrom I.O."/>
            <person name="Guillou S."/>
            <person name="Cros-Aarteil S."/>
            <person name="Calhoun S."/>
            <person name="Haridas S."/>
            <person name="Kuo A."/>
            <person name="Mondo S."/>
            <person name="Pangilinan J."/>
            <person name="Riley R."/>
            <person name="LaButti K."/>
            <person name="Andreopoulos B."/>
            <person name="Lipzen A."/>
            <person name="Chen C."/>
            <person name="Yan M."/>
            <person name="Daum C."/>
            <person name="Ng V."/>
            <person name="Clum A."/>
            <person name="Steindorff A."/>
            <person name="Ohm R.A."/>
            <person name="Martin F."/>
            <person name="Silar P."/>
            <person name="Natvig D.O."/>
            <person name="Lalanne C."/>
            <person name="Gautier V."/>
            <person name="Ament-Velasquez S.L."/>
            <person name="Kruys A."/>
            <person name="Hutchinson M.I."/>
            <person name="Powell A.J."/>
            <person name="Barry K."/>
            <person name="Miller A.N."/>
            <person name="Grigoriev I.V."/>
            <person name="Debuchy R."/>
            <person name="Gladieux P."/>
            <person name="Hiltunen Thoren M."/>
            <person name="Johannesson H."/>
        </authorList>
    </citation>
    <scope>NUCLEOTIDE SEQUENCE</scope>
    <source>
        <strain evidence="4">CBS 560.94</strain>
    </source>
</reference>
<organism evidence="4 5">
    <name type="scientific">Neurospora tetraspora</name>
    <dbReference type="NCBI Taxonomy" id="94610"/>
    <lineage>
        <taxon>Eukaryota</taxon>
        <taxon>Fungi</taxon>
        <taxon>Dikarya</taxon>
        <taxon>Ascomycota</taxon>
        <taxon>Pezizomycotina</taxon>
        <taxon>Sordariomycetes</taxon>
        <taxon>Sordariomycetidae</taxon>
        <taxon>Sordariales</taxon>
        <taxon>Sordariaceae</taxon>
        <taxon>Neurospora</taxon>
    </lineage>
</organism>
<name>A0AAE0MX62_9PEZI</name>
<keyword evidence="1" id="KW-0539">Nucleus</keyword>